<keyword evidence="7" id="KW-0653">Protein transport</keyword>
<keyword evidence="6" id="KW-0812">Transmembrane</keyword>
<feature type="compositionally biased region" description="Basic residues" evidence="10">
    <location>
        <begin position="65"/>
        <end position="75"/>
    </location>
</feature>
<feature type="compositionally biased region" description="Low complexity" evidence="10">
    <location>
        <begin position="76"/>
        <end position="85"/>
    </location>
</feature>
<dbReference type="Gene3D" id="3.30.1150.10">
    <property type="match status" value="1"/>
</dbReference>
<dbReference type="AlphaFoldDB" id="A0A1W1XYP8"/>
<sequence>PGPPPKGVVRREPVRPLPVPDVQPAVASIPEPPVPPKPVRTVDRLRPTEVPSVAPRPRPQLTRKSVPKKTRKAKAPRPAIPRAAPAVPPPAVAPASAGIPQGAPSGTAQARTEDALQRFLAQVRRRIARHKHYPLAARRRHMEGRVTVRFAIYPDGSARGLNVVQSSGFSPLDRAALEAVRKAAPFPAVPSQVREGGVNVEIGIVFDLT</sequence>
<dbReference type="GO" id="GO:0031992">
    <property type="term" value="F:energy transducer activity"/>
    <property type="evidence" value="ECO:0007669"/>
    <property type="project" value="InterPro"/>
</dbReference>
<evidence type="ECO:0000256" key="7">
    <source>
        <dbReference type="ARBA" id="ARBA00022927"/>
    </source>
</evidence>
<feature type="region of interest" description="Disordered" evidence="10">
    <location>
        <begin position="1"/>
        <end position="96"/>
    </location>
</feature>
<dbReference type="Proteomes" id="UP000192783">
    <property type="component" value="Unassembled WGS sequence"/>
</dbReference>
<dbReference type="PANTHER" id="PTHR33446">
    <property type="entry name" value="PROTEIN TONB-RELATED"/>
    <property type="match status" value="1"/>
</dbReference>
<feature type="domain" description="TonB C-terminal" evidence="11">
    <location>
        <begin position="118"/>
        <end position="209"/>
    </location>
</feature>
<name>A0A1W1XYP8_9BACT</name>
<keyword evidence="4" id="KW-1003">Cell membrane</keyword>
<protein>
    <submittedName>
        <fullName evidence="12">Protein TonB</fullName>
    </submittedName>
</protein>
<dbReference type="STRING" id="1121390.SAMN02746041_03334"/>
<evidence type="ECO:0000256" key="3">
    <source>
        <dbReference type="ARBA" id="ARBA00022448"/>
    </source>
</evidence>
<dbReference type="GO" id="GO:0030288">
    <property type="term" value="C:outer membrane-bounded periplasmic space"/>
    <property type="evidence" value="ECO:0007669"/>
    <property type="project" value="InterPro"/>
</dbReference>
<evidence type="ECO:0000259" key="11">
    <source>
        <dbReference type="PROSITE" id="PS52015"/>
    </source>
</evidence>
<dbReference type="OrthoDB" id="5525691at2"/>
<dbReference type="RefSeq" id="WP_139796712.1">
    <property type="nucleotide sequence ID" value="NZ_FWXF01000056.1"/>
</dbReference>
<reference evidence="12 13" key="1">
    <citation type="submission" date="2017-04" db="EMBL/GenBank/DDBJ databases">
        <authorList>
            <person name="Afonso C.L."/>
            <person name="Miller P.J."/>
            <person name="Scott M.A."/>
            <person name="Spackman E."/>
            <person name="Goraichik I."/>
            <person name="Dimitrov K.M."/>
            <person name="Suarez D.L."/>
            <person name="Swayne D.E."/>
        </authorList>
    </citation>
    <scope>NUCLEOTIDE SEQUENCE [LARGE SCALE GENOMIC DNA]</scope>
    <source>
        <strain evidence="12 13">DSM 13146</strain>
    </source>
</reference>
<feature type="non-terminal residue" evidence="12">
    <location>
        <position position="1"/>
    </location>
</feature>
<dbReference type="InterPro" id="IPR006260">
    <property type="entry name" value="TonB/TolA_C"/>
</dbReference>
<dbReference type="NCBIfam" id="TIGR01352">
    <property type="entry name" value="tonB_Cterm"/>
    <property type="match status" value="1"/>
</dbReference>
<dbReference type="InterPro" id="IPR051045">
    <property type="entry name" value="TonB-dependent_transducer"/>
</dbReference>
<keyword evidence="13" id="KW-1185">Reference proteome</keyword>
<keyword evidence="3" id="KW-0813">Transport</keyword>
<dbReference type="GO" id="GO:0098797">
    <property type="term" value="C:plasma membrane protein complex"/>
    <property type="evidence" value="ECO:0007669"/>
    <property type="project" value="TreeGrafter"/>
</dbReference>
<accession>A0A1W1XYP8</accession>
<evidence type="ECO:0000256" key="8">
    <source>
        <dbReference type="ARBA" id="ARBA00022989"/>
    </source>
</evidence>
<dbReference type="InterPro" id="IPR003538">
    <property type="entry name" value="TonB"/>
</dbReference>
<dbReference type="SUPFAM" id="SSF74653">
    <property type="entry name" value="TolA/TonB C-terminal domain"/>
    <property type="match status" value="1"/>
</dbReference>
<keyword evidence="9" id="KW-0472">Membrane</keyword>
<evidence type="ECO:0000256" key="6">
    <source>
        <dbReference type="ARBA" id="ARBA00022692"/>
    </source>
</evidence>
<dbReference type="Pfam" id="PF03544">
    <property type="entry name" value="TonB_C"/>
    <property type="match status" value="1"/>
</dbReference>
<dbReference type="PANTHER" id="PTHR33446:SF2">
    <property type="entry name" value="PROTEIN TONB"/>
    <property type="match status" value="1"/>
</dbReference>
<dbReference type="PRINTS" id="PR01374">
    <property type="entry name" value="TONBPROTEIN"/>
</dbReference>
<keyword evidence="5" id="KW-0997">Cell inner membrane</keyword>
<organism evidence="12 13">
    <name type="scientific">Desulfacinum hydrothermale DSM 13146</name>
    <dbReference type="NCBI Taxonomy" id="1121390"/>
    <lineage>
        <taxon>Bacteria</taxon>
        <taxon>Pseudomonadati</taxon>
        <taxon>Thermodesulfobacteriota</taxon>
        <taxon>Syntrophobacteria</taxon>
        <taxon>Syntrophobacterales</taxon>
        <taxon>Syntrophobacteraceae</taxon>
        <taxon>Desulfacinum</taxon>
    </lineage>
</organism>
<dbReference type="GO" id="GO:0015891">
    <property type="term" value="P:siderophore transport"/>
    <property type="evidence" value="ECO:0007669"/>
    <property type="project" value="InterPro"/>
</dbReference>
<evidence type="ECO:0000313" key="13">
    <source>
        <dbReference type="Proteomes" id="UP000192783"/>
    </source>
</evidence>
<evidence type="ECO:0000256" key="9">
    <source>
        <dbReference type="ARBA" id="ARBA00023136"/>
    </source>
</evidence>
<evidence type="ECO:0000313" key="12">
    <source>
        <dbReference type="EMBL" id="SMC28995.1"/>
    </source>
</evidence>
<evidence type="ECO:0000256" key="1">
    <source>
        <dbReference type="ARBA" id="ARBA00004383"/>
    </source>
</evidence>
<gene>
    <name evidence="12" type="ORF">SAMN02746041_03334</name>
</gene>
<comment type="similarity">
    <text evidence="2">Belongs to the TonB family.</text>
</comment>
<keyword evidence="8" id="KW-1133">Transmembrane helix</keyword>
<dbReference type="InterPro" id="IPR037682">
    <property type="entry name" value="TonB_C"/>
</dbReference>
<evidence type="ECO:0000256" key="2">
    <source>
        <dbReference type="ARBA" id="ARBA00006555"/>
    </source>
</evidence>
<evidence type="ECO:0000256" key="4">
    <source>
        <dbReference type="ARBA" id="ARBA00022475"/>
    </source>
</evidence>
<dbReference type="PROSITE" id="PS52015">
    <property type="entry name" value="TONB_CTD"/>
    <property type="match status" value="1"/>
</dbReference>
<dbReference type="GO" id="GO:0055085">
    <property type="term" value="P:transmembrane transport"/>
    <property type="evidence" value="ECO:0007669"/>
    <property type="project" value="InterPro"/>
</dbReference>
<comment type="subcellular location">
    <subcellularLocation>
        <location evidence="1">Cell inner membrane</location>
        <topology evidence="1">Single-pass membrane protein</topology>
        <orientation evidence="1">Periplasmic side</orientation>
    </subcellularLocation>
</comment>
<evidence type="ECO:0000256" key="10">
    <source>
        <dbReference type="SAM" id="MobiDB-lite"/>
    </source>
</evidence>
<dbReference type="EMBL" id="FWXF01000056">
    <property type="protein sequence ID" value="SMC28995.1"/>
    <property type="molecule type" value="Genomic_DNA"/>
</dbReference>
<proteinExistence type="inferred from homology"/>
<evidence type="ECO:0000256" key="5">
    <source>
        <dbReference type="ARBA" id="ARBA00022519"/>
    </source>
</evidence>
<dbReference type="GO" id="GO:0015031">
    <property type="term" value="P:protein transport"/>
    <property type="evidence" value="ECO:0007669"/>
    <property type="project" value="UniProtKB-KW"/>
</dbReference>